<evidence type="ECO:0000313" key="2">
    <source>
        <dbReference type="EMBL" id="MFC0396795.1"/>
    </source>
</evidence>
<accession>A0ABV6JLJ9</accession>
<gene>
    <name evidence="2" type="ORF">ACFFJ8_36310</name>
</gene>
<dbReference type="PANTHER" id="PTHR30336:SF20">
    <property type="entry name" value="DUF218 DOMAIN-CONTAINING PROTEIN"/>
    <property type="match status" value="1"/>
</dbReference>
<protein>
    <submittedName>
        <fullName evidence="2">YdcF family protein</fullName>
    </submittedName>
</protein>
<dbReference type="CDD" id="cd06259">
    <property type="entry name" value="YdcF-like"/>
    <property type="match status" value="1"/>
</dbReference>
<keyword evidence="3" id="KW-1185">Reference proteome</keyword>
<name>A0ABV6JLJ9_9BACL</name>
<dbReference type="Pfam" id="PF02698">
    <property type="entry name" value="DUF218"/>
    <property type="match status" value="1"/>
</dbReference>
<feature type="domain" description="DUF218" evidence="1">
    <location>
        <begin position="12"/>
        <end position="141"/>
    </location>
</feature>
<comment type="caution">
    <text evidence="2">The sequence shown here is derived from an EMBL/GenBank/DDBJ whole genome shotgun (WGS) entry which is preliminary data.</text>
</comment>
<reference evidence="2 3" key="1">
    <citation type="submission" date="2024-09" db="EMBL/GenBank/DDBJ databases">
        <authorList>
            <person name="Sun Q."/>
            <person name="Mori K."/>
        </authorList>
    </citation>
    <scope>NUCLEOTIDE SEQUENCE [LARGE SCALE GENOMIC DNA]</scope>
    <source>
        <strain evidence="2 3">CCM 4839</strain>
    </source>
</reference>
<dbReference type="Proteomes" id="UP001589818">
    <property type="component" value="Unassembled WGS sequence"/>
</dbReference>
<evidence type="ECO:0000259" key="1">
    <source>
        <dbReference type="Pfam" id="PF02698"/>
    </source>
</evidence>
<dbReference type="InterPro" id="IPR051599">
    <property type="entry name" value="Cell_Envelope_Assoc"/>
</dbReference>
<organism evidence="2 3">
    <name type="scientific">Paenibacillus mendelii</name>
    <dbReference type="NCBI Taxonomy" id="206163"/>
    <lineage>
        <taxon>Bacteria</taxon>
        <taxon>Bacillati</taxon>
        <taxon>Bacillota</taxon>
        <taxon>Bacilli</taxon>
        <taxon>Bacillales</taxon>
        <taxon>Paenibacillaceae</taxon>
        <taxon>Paenibacillus</taxon>
    </lineage>
</organism>
<proteinExistence type="predicted"/>
<evidence type="ECO:0000313" key="3">
    <source>
        <dbReference type="Proteomes" id="UP001589818"/>
    </source>
</evidence>
<dbReference type="InterPro" id="IPR014729">
    <property type="entry name" value="Rossmann-like_a/b/a_fold"/>
</dbReference>
<dbReference type="Gene3D" id="3.40.50.620">
    <property type="entry name" value="HUPs"/>
    <property type="match status" value="1"/>
</dbReference>
<dbReference type="InterPro" id="IPR003848">
    <property type="entry name" value="DUF218"/>
</dbReference>
<dbReference type="EMBL" id="JBHLVF010000067">
    <property type="protein sequence ID" value="MFC0396795.1"/>
    <property type="molecule type" value="Genomic_DNA"/>
</dbReference>
<sequence length="184" mass="21166">MHTASLRRGRADALIVLGYRSDDGSIHPLLKERLDTAIKLFRHYDYSYMMLSGGAVGSDRSEAELMRDYLVQQGIAEERLILEMKSRNTVQNVVNCRQLLRQHGLSTCVLVSNSFHIRRMKYIMKKLGIPAIFYAKRDIRSILTLQLRLTFLEIRAFRLTLPWIEKALKINSAVSNRKEQNAAG</sequence>
<dbReference type="RefSeq" id="WP_256555698.1">
    <property type="nucleotide sequence ID" value="NZ_JANHOF010000035.1"/>
</dbReference>
<dbReference type="PANTHER" id="PTHR30336">
    <property type="entry name" value="INNER MEMBRANE PROTEIN, PROBABLE PERMEASE"/>
    <property type="match status" value="1"/>
</dbReference>